<dbReference type="InterPro" id="IPR051553">
    <property type="entry name" value="Ran_GTPase-activating"/>
</dbReference>
<feature type="signal peptide" evidence="1">
    <location>
        <begin position="1"/>
        <end position="31"/>
    </location>
</feature>
<evidence type="ECO:0000313" key="3">
    <source>
        <dbReference type="Proteomes" id="UP000679307"/>
    </source>
</evidence>
<accession>A0ABX8EP61</accession>
<organism evidence="2 3">
    <name type="scientific">Nocardioides aquaticus</name>
    <dbReference type="NCBI Taxonomy" id="160826"/>
    <lineage>
        <taxon>Bacteria</taxon>
        <taxon>Bacillati</taxon>
        <taxon>Actinomycetota</taxon>
        <taxon>Actinomycetes</taxon>
        <taxon>Propionibacteriales</taxon>
        <taxon>Nocardioidaceae</taxon>
        <taxon>Nocardioides</taxon>
    </lineage>
</organism>
<proteinExistence type="predicted"/>
<dbReference type="RefSeq" id="WP_214057017.1">
    <property type="nucleotide sequence ID" value="NZ_BAAAHS010000132.1"/>
</dbReference>
<evidence type="ECO:0000313" key="2">
    <source>
        <dbReference type="EMBL" id="QVT81680.1"/>
    </source>
</evidence>
<evidence type="ECO:0000256" key="1">
    <source>
        <dbReference type="SAM" id="SignalP"/>
    </source>
</evidence>
<evidence type="ECO:0008006" key="4">
    <source>
        <dbReference type="Google" id="ProtNLM"/>
    </source>
</evidence>
<name>A0ABX8EP61_9ACTN</name>
<keyword evidence="1" id="KW-0732">Signal</keyword>
<gene>
    <name evidence="2" type="ORF">ENKNEFLB_04096</name>
</gene>
<dbReference type="InterPro" id="IPR009091">
    <property type="entry name" value="RCC1/BLIP-II"/>
</dbReference>
<keyword evidence="3" id="KW-1185">Reference proteome</keyword>
<dbReference type="EMBL" id="CP075371">
    <property type="protein sequence ID" value="QVT81680.1"/>
    <property type="molecule type" value="Genomic_DNA"/>
</dbReference>
<dbReference type="Pfam" id="PF05345">
    <property type="entry name" value="He_PIG"/>
    <property type="match status" value="1"/>
</dbReference>
<dbReference type="PANTHER" id="PTHR45982">
    <property type="entry name" value="REGULATOR OF CHROMOSOME CONDENSATION"/>
    <property type="match status" value="1"/>
</dbReference>
<dbReference type="PANTHER" id="PTHR45982:SF1">
    <property type="entry name" value="REGULATOR OF CHROMOSOME CONDENSATION"/>
    <property type="match status" value="1"/>
</dbReference>
<reference evidence="2 3" key="1">
    <citation type="submission" date="2021-05" db="EMBL/GenBank/DDBJ databases">
        <title>Complete genome of Nocardioides aquaticus KCTC 9944T isolated from meromictic and hypersaline Ekho Lake, Antarctica.</title>
        <authorList>
            <person name="Hwang K."/>
            <person name="Kim K.M."/>
            <person name="Choe H."/>
        </authorList>
    </citation>
    <scope>NUCLEOTIDE SEQUENCE [LARGE SCALE GENOMIC DNA]</scope>
    <source>
        <strain evidence="2 3">KCTC 9944</strain>
    </source>
</reference>
<sequence length="783" mass="81284">MLHRLLRATVAALPVLTLLAALPAAAPPAAAAQQGYTAAVLFAPSVSVPVGEPAGIGARVEPGGRRPVLLEELRAGGWRTVEQARTSRSEGTADLRWAPPTTGAHRLRLVAPRLERRGLARVVSATEVVYGQAAELPYVRGGRLPVGRQGVAYDTLLGDTPPSSQRWTVAAGRLPSGLALSQDGRVSGAPLSDAPRGTEVTFRLVEDGATAWATRRLVVRPTPAPAVVSDLAPARTGQPYVDLAETRTPRSGRWSVVRGSLPAGLALDRGTGVVIGTPTTPGTSGFRLRFTEVTGRTAVADDEITVVADGGTDWTSLRSDGTTTCGLQADATGWCWGLNTWGSVGDGTTRPQPHPVRLPGRWTSLDTREGTTCGLRPDASAWCWGRNDIGTVGDGSGRDEVSVPTRLPGRWREIGFNEQADGSGFDTACGLRTDASLWCWGYDRYAQSGDGQGGADDVQPVPHQVPGRWAGLPAGTGATRCAIDLDAAAWCWGANQTGQVGNGRTVGTYGGEAPYELPGRWTTISTGTQSIDAGTTCGVQTDGSGWCWGANGAGQVGNGATGDVLVPTRLPGAWSEILTPTVREDPTCGLRPDGTAACWGQNSAGGVGDGTTGPQLTPYELEGTWASLRTADQTTCGVTPEGAGYCWGQDRYGAVGDGQDRRSTPAPPTLLDGTWRGIEPRASEDGASVCGLRTDDSAWCWGDARDGRAGTLPPDPYEYLLAPARLAGPGTWSVLDRTAGSGTPCGIGADGSGWCWGENERAAVGNGTLLDQPVPYGVVGGVG</sequence>
<feature type="chain" id="PRO_5045226681" description="Alpha-tubulin suppressor" evidence="1">
    <location>
        <begin position="32"/>
        <end position="783"/>
    </location>
</feature>
<dbReference type="SUPFAM" id="SSF50985">
    <property type="entry name" value="RCC1/BLIP-II"/>
    <property type="match status" value="2"/>
</dbReference>
<dbReference type="Gene3D" id="2.130.10.30">
    <property type="entry name" value="Regulator of chromosome condensation 1/beta-lactamase-inhibitor protein II"/>
    <property type="match status" value="2"/>
</dbReference>
<dbReference type="Proteomes" id="UP000679307">
    <property type="component" value="Chromosome"/>
</dbReference>
<protein>
    <recommendedName>
        <fullName evidence="4">Alpha-tubulin suppressor</fullName>
    </recommendedName>
</protein>